<keyword evidence="3" id="KW-0121">Carboxypeptidase</keyword>
<evidence type="ECO:0000256" key="6">
    <source>
        <dbReference type="ARBA" id="ARBA00022679"/>
    </source>
</evidence>
<reference evidence="20" key="1">
    <citation type="journal article" date="2022" name="ISME J.">
        <title>A general approach to explore prokaryotic protein glycosylation reveals the unique surface layer modulation of an anammox bacterium.</title>
        <authorList>
            <person name="Pabst M."/>
            <person name="Grouzdev D.S."/>
            <person name="Lawson C.E."/>
            <person name="Kleikamp H.B.C."/>
            <person name="de Ram C."/>
            <person name="Louwen R."/>
            <person name="Lin Y.M."/>
            <person name="Lucker S."/>
            <person name="van Loosdrecht M.C.M."/>
            <person name="Laureni M."/>
        </authorList>
    </citation>
    <scope>NUCLEOTIDE SEQUENCE</scope>
    <source>
        <strain evidence="20">BROCD043</strain>
    </source>
</reference>
<protein>
    <recommendedName>
        <fullName evidence="13">peptidoglycan glycosyltransferase</fullName>
        <ecNumber evidence="13">2.4.99.28</ecNumber>
    </recommendedName>
</protein>
<comment type="catalytic activity">
    <reaction evidence="14">
        <text>[GlcNAc-(1-&gt;4)-Mur2Ac(oyl-L-Ala-gamma-D-Glu-L-Lys-D-Ala-D-Ala)](n)-di-trans,octa-cis-undecaprenyl diphosphate + beta-D-GlcNAc-(1-&gt;4)-Mur2Ac(oyl-L-Ala-gamma-D-Glu-L-Lys-D-Ala-D-Ala)-di-trans,octa-cis-undecaprenyl diphosphate = [GlcNAc-(1-&gt;4)-Mur2Ac(oyl-L-Ala-gamma-D-Glu-L-Lys-D-Ala-D-Ala)](n+1)-di-trans,octa-cis-undecaprenyl diphosphate + di-trans,octa-cis-undecaprenyl diphosphate + H(+)</text>
        <dbReference type="Rhea" id="RHEA:23708"/>
        <dbReference type="Rhea" id="RHEA-COMP:9602"/>
        <dbReference type="Rhea" id="RHEA-COMP:9603"/>
        <dbReference type="ChEBI" id="CHEBI:15378"/>
        <dbReference type="ChEBI" id="CHEBI:58405"/>
        <dbReference type="ChEBI" id="CHEBI:60033"/>
        <dbReference type="ChEBI" id="CHEBI:78435"/>
        <dbReference type="EC" id="2.4.99.28"/>
    </reaction>
</comment>
<evidence type="ECO:0000256" key="1">
    <source>
        <dbReference type="ARBA" id="ARBA00004236"/>
    </source>
</evidence>
<dbReference type="InterPro" id="IPR001460">
    <property type="entry name" value="PCN-bd_Tpept"/>
</dbReference>
<dbReference type="GO" id="GO:0071555">
    <property type="term" value="P:cell wall organization"/>
    <property type="evidence" value="ECO:0007669"/>
    <property type="project" value="UniProtKB-KW"/>
</dbReference>
<evidence type="ECO:0000256" key="3">
    <source>
        <dbReference type="ARBA" id="ARBA00022645"/>
    </source>
</evidence>
<organism evidence="20 21">
    <name type="scientific">Candidatus Dojkabacteria bacterium</name>
    <dbReference type="NCBI Taxonomy" id="2099670"/>
    <lineage>
        <taxon>Bacteria</taxon>
        <taxon>Candidatus Dojkabacteria</taxon>
    </lineage>
</organism>
<keyword evidence="17" id="KW-0812">Transmembrane</keyword>
<evidence type="ECO:0000256" key="12">
    <source>
        <dbReference type="ARBA" id="ARBA00023316"/>
    </source>
</evidence>
<feature type="domain" description="Penicillin-binding protein transpeptidase" evidence="18">
    <location>
        <begin position="411"/>
        <end position="665"/>
    </location>
</feature>
<dbReference type="GO" id="GO:0030288">
    <property type="term" value="C:outer membrane-bounded periplasmic space"/>
    <property type="evidence" value="ECO:0007669"/>
    <property type="project" value="TreeGrafter"/>
</dbReference>
<dbReference type="Gene3D" id="1.10.3810.10">
    <property type="entry name" value="Biosynthetic peptidoglycan transglycosylase-like"/>
    <property type="match status" value="1"/>
</dbReference>
<evidence type="ECO:0000256" key="10">
    <source>
        <dbReference type="ARBA" id="ARBA00023136"/>
    </source>
</evidence>
<dbReference type="GO" id="GO:0008360">
    <property type="term" value="P:regulation of cell shape"/>
    <property type="evidence" value="ECO:0007669"/>
    <property type="project" value="UniProtKB-KW"/>
</dbReference>
<gene>
    <name evidence="20" type="ORF">H3C67_04185</name>
</gene>
<evidence type="ECO:0000313" key="21">
    <source>
        <dbReference type="Proteomes" id="UP000781173"/>
    </source>
</evidence>
<comment type="subcellular location">
    <subcellularLocation>
        <location evidence="1">Cell membrane</location>
    </subcellularLocation>
</comment>
<dbReference type="SUPFAM" id="SSF53955">
    <property type="entry name" value="Lysozyme-like"/>
    <property type="match status" value="1"/>
</dbReference>
<keyword evidence="8" id="KW-0133">Cell shape</keyword>
<evidence type="ECO:0000259" key="18">
    <source>
        <dbReference type="Pfam" id="PF00905"/>
    </source>
</evidence>
<evidence type="ECO:0000313" key="20">
    <source>
        <dbReference type="EMBL" id="MBW7953961.1"/>
    </source>
</evidence>
<evidence type="ECO:0000256" key="13">
    <source>
        <dbReference type="ARBA" id="ARBA00044770"/>
    </source>
</evidence>
<feature type="transmembrane region" description="Helical" evidence="17">
    <location>
        <begin position="66"/>
        <end position="89"/>
    </location>
</feature>
<keyword evidence="15" id="KW-0175">Coiled coil</keyword>
<dbReference type="AlphaFoldDB" id="A0A952AIX3"/>
<evidence type="ECO:0000256" key="8">
    <source>
        <dbReference type="ARBA" id="ARBA00022960"/>
    </source>
</evidence>
<keyword evidence="11" id="KW-0511">Multifunctional enzyme</keyword>
<evidence type="ECO:0000256" key="9">
    <source>
        <dbReference type="ARBA" id="ARBA00022984"/>
    </source>
</evidence>
<name>A0A952AIX3_9BACT</name>
<evidence type="ECO:0000256" key="14">
    <source>
        <dbReference type="ARBA" id="ARBA00049902"/>
    </source>
</evidence>
<dbReference type="EMBL" id="JACFOF010000011">
    <property type="protein sequence ID" value="MBW7953961.1"/>
    <property type="molecule type" value="Genomic_DNA"/>
</dbReference>
<evidence type="ECO:0000256" key="5">
    <source>
        <dbReference type="ARBA" id="ARBA00022676"/>
    </source>
</evidence>
<dbReference type="InterPro" id="IPR012338">
    <property type="entry name" value="Beta-lactam/transpept-like"/>
</dbReference>
<dbReference type="GO" id="GO:0006508">
    <property type="term" value="P:proteolysis"/>
    <property type="evidence" value="ECO:0007669"/>
    <property type="project" value="UniProtKB-KW"/>
</dbReference>
<dbReference type="InterPro" id="IPR050396">
    <property type="entry name" value="Glycosyltr_51/Transpeptidase"/>
</dbReference>
<dbReference type="GO" id="GO:0005886">
    <property type="term" value="C:plasma membrane"/>
    <property type="evidence" value="ECO:0007669"/>
    <property type="project" value="UniProtKB-SubCell"/>
</dbReference>
<dbReference type="SUPFAM" id="SSF56601">
    <property type="entry name" value="beta-lactamase/transpeptidase-like"/>
    <property type="match status" value="1"/>
</dbReference>
<dbReference type="InterPro" id="IPR001264">
    <property type="entry name" value="Glyco_trans_51"/>
</dbReference>
<feature type="compositionally biased region" description="Polar residues" evidence="16">
    <location>
        <begin position="29"/>
        <end position="43"/>
    </location>
</feature>
<evidence type="ECO:0000259" key="19">
    <source>
        <dbReference type="Pfam" id="PF00912"/>
    </source>
</evidence>
<keyword evidence="5" id="KW-0328">Glycosyltransferase</keyword>
<evidence type="ECO:0000256" key="15">
    <source>
        <dbReference type="SAM" id="Coils"/>
    </source>
</evidence>
<keyword evidence="17" id="KW-1133">Transmembrane helix</keyword>
<dbReference type="Pfam" id="PF00912">
    <property type="entry name" value="Transgly"/>
    <property type="match status" value="1"/>
</dbReference>
<keyword evidence="12" id="KW-0961">Cell wall biogenesis/degradation</keyword>
<keyword evidence="10 17" id="KW-0472">Membrane</keyword>
<dbReference type="GO" id="GO:0008658">
    <property type="term" value="F:penicillin binding"/>
    <property type="evidence" value="ECO:0007669"/>
    <property type="project" value="InterPro"/>
</dbReference>
<keyword evidence="7" id="KW-0378">Hydrolase</keyword>
<evidence type="ECO:0000256" key="16">
    <source>
        <dbReference type="SAM" id="MobiDB-lite"/>
    </source>
</evidence>
<feature type="coiled-coil region" evidence="15">
    <location>
        <begin position="295"/>
        <end position="322"/>
    </location>
</feature>
<dbReference type="GO" id="GO:0004180">
    <property type="term" value="F:carboxypeptidase activity"/>
    <property type="evidence" value="ECO:0007669"/>
    <property type="project" value="UniProtKB-KW"/>
</dbReference>
<dbReference type="Pfam" id="PF17957">
    <property type="entry name" value="Big_7"/>
    <property type="match status" value="1"/>
</dbReference>
<evidence type="ECO:0000256" key="17">
    <source>
        <dbReference type="SAM" id="Phobius"/>
    </source>
</evidence>
<keyword evidence="9" id="KW-0573">Peptidoglycan synthesis</keyword>
<dbReference type="Proteomes" id="UP000781173">
    <property type="component" value="Unassembled WGS sequence"/>
</dbReference>
<sequence>MKISTKMGYSTKIKLSAGKDSKRFKTRSSRNFSSRKWSRSSGNKAGKKGIRARIAAKLKQEKVRKFLYSFGAVMLIIITVGLIFGLAYVQSITEDLPSRDKPFGNKSAASVIYDRNGKELYRVFGDENRDPVALSEVPQLLQWAFLAAEDIDFYSHPGVDLTAIIRCGFVFLREGESACGGSTITQQLIKQTALTNERKLERKIKEVILALQIERERSKEEILEMYLTVAPEGSNIYGVTSAAKVYFGKDLKDLNLAEMSILAAIPQDPTRLSPTKSANPERAQELVKGRQMYVLGQMERYMDTINERIKEAEGEDAQLLTKEMIEEAREFELVYEKPRFQINAPHFVFYVQKLLQQRPYNNGEPFALSDIETGGYRIYTTLDLEYQEIAQEQVQKGVDVQGKQFGAENAAIVALNPKNGEILAMVGSKNYFADPSPEGCTLGVSCKFEPNVNITDTLQSFGSSMKPMVYYQAVMNGIINAGSLLADVPIKIGNYQPKNYEGGFTGINSVRWQLVESRNIPAIYLVNQLGVENFVKEMQKWGYTTFNNPAGYGPSISVGGADVKLIELAQAYGVFASGGDLTRHEVVLKIEDRNGNIIYEYEPQPERVADPRGVYIINDILNGRTGGPGDSWDGRDISGKTGTSESQRETLFATYTPEIVVVGWIGNNDNSSMRPGASGFRTARPWIAEFVRRIGGSIPKTPFTRPEGVISAGTCSAEEGASCQGVAGSDLGIAGIRVPSYVSVQSATVCKDQKDRLARDIDIAVGMAETLSYRIYRMPDSRMQGFLDEWLSAHPEVGVSSLPTQPCDINRSPGGGNEPWAAFTSPSDGQLLESNSLTISFNGFSTNGKVNKAEIFFNGNLLQTVDSLPHSAVYDLGSVSPGTYSVSVKLTDSSGATGTSTISVEKLGTISITSPSSGANIAGGGITNVSYSYSGTQLNQVQLLVNGSNSGSTCNSSDCVWSVPTSPGSYILQIRGQRKGATIDSGQVTVTVI</sequence>
<comment type="caution">
    <text evidence="20">The sequence shown here is derived from an EMBL/GenBank/DDBJ whole genome shotgun (WGS) entry which is preliminary data.</text>
</comment>
<dbReference type="Pfam" id="PF00905">
    <property type="entry name" value="Transpeptidase"/>
    <property type="match status" value="1"/>
</dbReference>
<dbReference type="InterPro" id="IPR036950">
    <property type="entry name" value="PBP_transglycosylase"/>
</dbReference>
<accession>A0A952AIX3</accession>
<dbReference type="Gene3D" id="2.60.40.10">
    <property type="entry name" value="Immunoglobulins"/>
    <property type="match status" value="2"/>
</dbReference>
<proteinExistence type="predicted"/>
<evidence type="ECO:0000256" key="7">
    <source>
        <dbReference type="ARBA" id="ARBA00022801"/>
    </source>
</evidence>
<evidence type="ECO:0000256" key="11">
    <source>
        <dbReference type="ARBA" id="ARBA00023268"/>
    </source>
</evidence>
<keyword evidence="6" id="KW-0808">Transferase</keyword>
<dbReference type="EC" id="2.4.99.28" evidence="13"/>
<dbReference type="PANTHER" id="PTHR32282">
    <property type="entry name" value="BINDING PROTEIN TRANSPEPTIDASE, PUTATIVE-RELATED"/>
    <property type="match status" value="1"/>
</dbReference>
<feature type="domain" description="Glycosyl transferase family 51" evidence="19">
    <location>
        <begin position="118"/>
        <end position="298"/>
    </location>
</feature>
<dbReference type="GO" id="GO:0009252">
    <property type="term" value="P:peptidoglycan biosynthetic process"/>
    <property type="evidence" value="ECO:0007669"/>
    <property type="project" value="UniProtKB-KW"/>
</dbReference>
<keyword evidence="4" id="KW-0645">Protease</keyword>
<dbReference type="PANTHER" id="PTHR32282:SF11">
    <property type="entry name" value="PENICILLIN-BINDING PROTEIN 1B"/>
    <property type="match status" value="1"/>
</dbReference>
<dbReference type="GO" id="GO:0008955">
    <property type="term" value="F:peptidoglycan glycosyltransferase activity"/>
    <property type="evidence" value="ECO:0007669"/>
    <property type="project" value="UniProtKB-EC"/>
</dbReference>
<evidence type="ECO:0000256" key="2">
    <source>
        <dbReference type="ARBA" id="ARBA00022475"/>
    </source>
</evidence>
<keyword evidence="2" id="KW-1003">Cell membrane</keyword>
<dbReference type="InterPro" id="IPR013783">
    <property type="entry name" value="Ig-like_fold"/>
</dbReference>
<feature type="region of interest" description="Disordered" evidence="16">
    <location>
        <begin position="18"/>
        <end position="45"/>
    </location>
</feature>
<dbReference type="InterPro" id="IPR023346">
    <property type="entry name" value="Lysozyme-like_dom_sf"/>
</dbReference>
<evidence type="ECO:0000256" key="4">
    <source>
        <dbReference type="ARBA" id="ARBA00022670"/>
    </source>
</evidence>
<dbReference type="Gene3D" id="3.40.710.10">
    <property type="entry name" value="DD-peptidase/beta-lactamase superfamily"/>
    <property type="match status" value="1"/>
</dbReference>